<feature type="domain" description="Palmitoyltransferase DHHC" evidence="8">
    <location>
        <begin position="175"/>
        <end position="292"/>
    </location>
</feature>
<feature type="transmembrane region" description="Helical" evidence="7">
    <location>
        <begin position="102"/>
        <end position="121"/>
    </location>
</feature>
<evidence type="ECO:0000256" key="2">
    <source>
        <dbReference type="ARBA" id="ARBA00022679"/>
    </source>
</evidence>
<comment type="catalytic activity">
    <reaction evidence="7">
        <text>L-cysteinyl-[protein] + hexadecanoyl-CoA = S-hexadecanoyl-L-cysteinyl-[protein] + CoA</text>
        <dbReference type="Rhea" id="RHEA:36683"/>
        <dbReference type="Rhea" id="RHEA-COMP:10131"/>
        <dbReference type="Rhea" id="RHEA-COMP:11032"/>
        <dbReference type="ChEBI" id="CHEBI:29950"/>
        <dbReference type="ChEBI" id="CHEBI:57287"/>
        <dbReference type="ChEBI" id="CHEBI:57379"/>
        <dbReference type="ChEBI" id="CHEBI:74151"/>
        <dbReference type="EC" id="2.3.1.225"/>
    </reaction>
</comment>
<dbReference type="PANTHER" id="PTHR22883">
    <property type="entry name" value="ZINC FINGER DHHC DOMAIN CONTAINING PROTEIN"/>
    <property type="match status" value="1"/>
</dbReference>
<evidence type="ECO:0000313" key="10">
    <source>
        <dbReference type="Proteomes" id="UP001470230"/>
    </source>
</evidence>
<evidence type="ECO:0000256" key="7">
    <source>
        <dbReference type="RuleBase" id="RU079119"/>
    </source>
</evidence>
<dbReference type="EC" id="2.3.1.225" evidence="7"/>
<dbReference type="Pfam" id="PF01529">
    <property type="entry name" value="DHHC"/>
    <property type="match status" value="1"/>
</dbReference>
<name>A0ABR2H1B4_9EUKA</name>
<dbReference type="Proteomes" id="UP001470230">
    <property type="component" value="Unassembled WGS sequence"/>
</dbReference>
<feature type="transmembrane region" description="Helical" evidence="7">
    <location>
        <begin position="253"/>
        <end position="275"/>
    </location>
</feature>
<evidence type="ECO:0000256" key="3">
    <source>
        <dbReference type="ARBA" id="ARBA00022692"/>
    </source>
</evidence>
<keyword evidence="10" id="KW-1185">Reference proteome</keyword>
<keyword evidence="5 7" id="KW-0472">Membrane</keyword>
<evidence type="ECO:0000256" key="5">
    <source>
        <dbReference type="ARBA" id="ARBA00023136"/>
    </source>
</evidence>
<evidence type="ECO:0000256" key="4">
    <source>
        <dbReference type="ARBA" id="ARBA00022989"/>
    </source>
</evidence>
<comment type="similarity">
    <text evidence="7">Belongs to the DHHC palmitoyltransferase family.</text>
</comment>
<reference evidence="9 10" key="1">
    <citation type="submission" date="2024-04" db="EMBL/GenBank/DDBJ databases">
        <title>Tritrichomonas musculus Genome.</title>
        <authorList>
            <person name="Alves-Ferreira E."/>
            <person name="Grigg M."/>
            <person name="Lorenzi H."/>
            <person name="Galac M."/>
        </authorList>
    </citation>
    <scope>NUCLEOTIDE SEQUENCE [LARGE SCALE GENOMIC DNA]</scope>
    <source>
        <strain evidence="9 10">EAF2021</strain>
    </source>
</reference>
<keyword evidence="2 7" id="KW-0808">Transferase</keyword>
<evidence type="ECO:0000259" key="8">
    <source>
        <dbReference type="Pfam" id="PF01529"/>
    </source>
</evidence>
<dbReference type="InterPro" id="IPR039859">
    <property type="entry name" value="PFA4/ZDH16/20/ERF2-like"/>
</dbReference>
<protein>
    <recommendedName>
        <fullName evidence="7">Palmitoyltransferase</fullName>
        <ecNumber evidence="7">2.3.1.225</ecNumber>
    </recommendedName>
</protein>
<dbReference type="InterPro" id="IPR001594">
    <property type="entry name" value="Palmitoyltrfase_DHHC"/>
</dbReference>
<keyword evidence="3 7" id="KW-0812">Transmembrane</keyword>
<dbReference type="PANTHER" id="PTHR22883:SF147">
    <property type="entry name" value="PALMITOYLTRANSFERASE"/>
    <property type="match status" value="1"/>
</dbReference>
<feature type="transmembrane region" description="Helical" evidence="7">
    <location>
        <begin position="60"/>
        <end position="82"/>
    </location>
</feature>
<feature type="transmembrane region" description="Helical" evidence="7">
    <location>
        <begin position="220"/>
        <end position="241"/>
    </location>
</feature>
<comment type="caution">
    <text evidence="9">The sequence shown here is derived from an EMBL/GenBank/DDBJ whole genome shotgun (WGS) entry which is preliminary data.</text>
</comment>
<accession>A0ABR2H1B4</accession>
<evidence type="ECO:0000256" key="1">
    <source>
        <dbReference type="ARBA" id="ARBA00004141"/>
    </source>
</evidence>
<proteinExistence type="inferred from homology"/>
<evidence type="ECO:0000313" key="9">
    <source>
        <dbReference type="EMBL" id="KAK8839936.1"/>
    </source>
</evidence>
<organism evidence="9 10">
    <name type="scientific">Tritrichomonas musculus</name>
    <dbReference type="NCBI Taxonomy" id="1915356"/>
    <lineage>
        <taxon>Eukaryota</taxon>
        <taxon>Metamonada</taxon>
        <taxon>Parabasalia</taxon>
        <taxon>Tritrichomonadida</taxon>
        <taxon>Tritrichomonadidae</taxon>
        <taxon>Tritrichomonas</taxon>
    </lineage>
</organism>
<comment type="subcellular location">
    <subcellularLocation>
        <location evidence="1">Membrane</location>
        <topology evidence="1">Multi-pass membrane protein</topology>
    </subcellularLocation>
</comment>
<dbReference type="PROSITE" id="PS50216">
    <property type="entry name" value="DHHC"/>
    <property type="match status" value="1"/>
</dbReference>
<keyword evidence="6 7" id="KW-0012">Acyltransferase</keyword>
<gene>
    <name evidence="9" type="ORF">M9Y10_031651</name>
</gene>
<keyword evidence="4 7" id="KW-1133">Transmembrane helix</keyword>
<sequence>MNDTDLDDIYEESVPLFEGSLIEKGVPPLTRWRNLRGILNRFWVTKNDPEIRYTHFQIKFFPYMAEVIVILVTYLAFLKFYLPYLPTNNNNEKYFFFALKNFQIFLMTYIWGTSMFCIIYSHMKNPGYLPYYFPALYYNSGENDQNSQSENKNTHFGRKKFTLDELKSGTAVTSEQIEWARKQRRPQRVRFSAASGYYIIRGDHICQYINNWVGLYNHRWFILAVVYLILYILDYMFVYFYEHFVTKNVNAPTYITTIQLIIGIPFLLLMLNNLFNQCIGITYNLTLLDLYRKQYPNYSKGSCLSNWEDVFGPKKYLPFWFLPVPLPLISDGFDYHARQNPDEPYQNYEYENYGTNIGNNTDQNQIKDNLKDKESDENNNLMFDPLLFTRSTRNRNI</sequence>
<evidence type="ECO:0000256" key="6">
    <source>
        <dbReference type="ARBA" id="ARBA00023315"/>
    </source>
</evidence>
<dbReference type="EMBL" id="JAPFFF010000050">
    <property type="protein sequence ID" value="KAK8839936.1"/>
    <property type="molecule type" value="Genomic_DNA"/>
</dbReference>
<comment type="domain">
    <text evidence="7">The DHHC domain is required for palmitoyltransferase activity.</text>
</comment>